<evidence type="ECO:0000313" key="7">
    <source>
        <dbReference type="Proteomes" id="UP001474421"/>
    </source>
</evidence>
<evidence type="ECO:0000259" key="5">
    <source>
        <dbReference type="PROSITE" id="PS50010"/>
    </source>
</evidence>
<dbReference type="SMART" id="SM00233">
    <property type="entry name" value="PH"/>
    <property type="match status" value="1"/>
</dbReference>
<feature type="domain" description="DH" evidence="5">
    <location>
        <begin position="54"/>
        <end position="234"/>
    </location>
</feature>
<dbReference type="InterPro" id="IPR001849">
    <property type="entry name" value="PH_domain"/>
</dbReference>
<accession>A0AAW1CAZ2</accession>
<dbReference type="SMART" id="SM00325">
    <property type="entry name" value="RhoGEF"/>
    <property type="match status" value="1"/>
</dbReference>
<dbReference type="Pfam" id="PF00621">
    <property type="entry name" value="RhoGEF"/>
    <property type="match status" value="1"/>
</dbReference>
<dbReference type="SUPFAM" id="SSF50729">
    <property type="entry name" value="PH domain-like"/>
    <property type="match status" value="1"/>
</dbReference>
<proteinExistence type="predicted"/>
<feature type="compositionally biased region" description="Basic and acidic residues" evidence="3">
    <location>
        <begin position="420"/>
        <end position="429"/>
    </location>
</feature>
<dbReference type="Pfam" id="PF22697">
    <property type="entry name" value="SOS1_NGEF_PH"/>
    <property type="match status" value="1"/>
</dbReference>
<organism evidence="6 7">
    <name type="scientific">Crotalus adamanteus</name>
    <name type="common">Eastern diamondback rattlesnake</name>
    <dbReference type="NCBI Taxonomy" id="8729"/>
    <lineage>
        <taxon>Eukaryota</taxon>
        <taxon>Metazoa</taxon>
        <taxon>Chordata</taxon>
        <taxon>Craniata</taxon>
        <taxon>Vertebrata</taxon>
        <taxon>Euteleostomi</taxon>
        <taxon>Lepidosauria</taxon>
        <taxon>Squamata</taxon>
        <taxon>Bifurcata</taxon>
        <taxon>Unidentata</taxon>
        <taxon>Episquamata</taxon>
        <taxon>Toxicofera</taxon>
        <taxon>Serpentes</taxon>
        <taxon>Colubroidea</taxon>
        <taxon>Viperidae</taxon>
        <taxon>Crotalinae</taxon>
        <taxon>Crotalus</taxon>
    </lineage>
</organism>
<dbReference type="SUPFAM" id="SSF48065">
    <property type="entry name" value="DBL homology domain (DH-domain)"/>
    <property type="match status" value="1"/>
</dbReference>
<feature type="compositionally biased region" description="Acidic residues" evidence="3">
    <location>
        <begin position="480"/>
        <end position="490"/>
    </location>
</feature>
<feature type="region of interest" description="Disordered" evidence="3">
    <location>
        <begin position="466"/>
        <end position="503"/>
    </location>
</feature>
<feature type="compositionally biased region" description="Polar residues" evidence="3">
    <location>
        <begin position="657"/>
        <end position="668"/>
    </location>
</feature>
<dbReference type="FunFam" id="2.30.29.30:FF:000132">
    <property type="entry name" value="pleckstrin homology domain-containing family G member 2"/>
    <property type="match status" value="1"/>
</dbReference>
<dbReference type="FunFam" id="1.20.900.10:FF:000019">
    <property type="entry name" value="Pleckstrin homology domain-containing family G member 1"/>
    <property type="match status" value="1"/>
</dbReference>
<keyword evidence="7" id="KW-1185">Reference proteome</keyword>
<dbReference type="GO" id="GO:0005085">
    <property type="term" value="F:guanyl-nucleotide exchange factor activity"/>
    <property type="evidence" value="ECO:0007669"/>
    <property type="project" value="UniProtKB-KW"/>
</dbReference>
<evidence type="ECO:0000256" key="1">
    <source>
        <dbReference type="ARBA" id="ARBA00022553"/>
    </source>
</evidence>
<dbReference type="InterPro" id="IPR055251">
    <property type="entry name" value="SOS1_NGEF_PH"/>
</dbReference>
<evidence type="ECO:0000313" key="6">
    <source>
        <dbReference type="EMBL" id="KAK9411669.1"/>
    </source>
</evidence>
<dbReference type="Proteomes" id="UP001474421">
    <property type="component" value="Unassembled WGS sequence"/>
</dbReference>
<dbReference type="PROSITE" id="PS50003">
    <property type="entry name" value="PH_DOMAIN"/>
    <property type="match status" value="1"/>
</dbReference>
<dbReference type="CDD" id="cd00160">
    <property type="entry name" value="RhoGEF"/>
    <property type="match status" value="1"/>
</dbReference>
<dbReference type="GO" id="GO:0031267">
    <property type="term" value="F:small GTPase binding"/>
    <property type="evidence" value="ECO:0007669"/>
    <property type="project" value="TreeGrafter"/>
</dbReference>
<dbReference type="GO" id="GO:0005829">
    <property type="term" value="C:cytosol"/>
    <property type="evidence" value="ECO:0007669"/>
    <property type="project" value="UniProtKB-ARBA"/>
</dbReference>
<evidence type="ECO:0000256" key="2">
    <source>
        <dbReference type="ARBA" id="ARBA00022658"/>
    </source>
</evidence>
<name>A0AAW1CAZ2_CROAD</name>
<dbReference type="InterPro" id="IPR043324">
    <property type="entry name" value="PH_PLEKHG1_G2_G3"/>
</dbReference>
<dbReference type="CDD" id="cd13243">
    <property type="entry name" value="PH_PLEKHG1_G2_G3"/>
    <property type="match status" value="1"/>
</dbReference>
<feature type="domain" description="PH" evidence="4">
    <location>
        <begin position="258"/>
        <end position="357"/>
    </location>
</feature>
<dbReference type="InterPro" id="IPR000219">
    <property type="entry name" value="DH_dom"/>
</dbReference>
<feature type="region of interest" description="Disordered" evidence="3">
    <location>
        <begin position="571"/>
        <end position="668"/>
    </location>
</feature>
<dbReference type="Gene3D" id="1.20.900.10">
    <property type="entry name" value="Dbl homology (DH) domain"/>
    <property type="match status" value="1"/>
</dbReference>
<gene>
    <name evidence="6" type="ORF">NXF25_002844</name>
</gene>
<feature type="region of interest" description="Disordered" evidence="3">
    <location>
        <begin position="383"/>
        <end position="429"/>
    </location>
</feature>
<reference evidence="6 7" key="1">
    <citation type="journal article" date="2024" name="Proc. Natl. Acad. Sci. U.S.A.">
        <title>The genetic regulatory architecture and epigenomic basis for age-related changes in rattlesnake venom.</title>
        <authorList>
            <person name="Hogan M.P."/>
            <person name="Holding M.L."/>
            <person name="Nystrom G.S."/>
            <person name="Colston T.J."/>
            <person name="Bartlett D.A."/>
            <person name="Mason A.J."/>
            <person name="Ellsworth S.A."/>
            <person name="Rautsaw R.M."/>
            <person name="Lawrence K.C."/>
            <person name="Strickland J.L."/>
            <person name="He B."/>
            <person name="Fraser P."/>
            <person name="Margres M.J."/>
            <person name="Gilbert D.M."/>
            <person name="Gibbs H.L."/>
            <person name="Parkinson C.L."/>
            <person name="Rokyta D.R."/>
        </authorList>
    </citation>
    <scope>NUCLEOTIDE SEQUENCE [LARGE SCALE GENOMIC DNA]</scope>
    <source>
        <strain evidence="6">DRR0105</strain>
    </source>
</reference>
<dbReference type="PANTHER" id="PTHR45924:SF1">
    <property type="entry name" value="PLECKSTRIN HOMOLOGY DOMAIN-CONTAINING FAMILY G MEMBER 1"/>
    <property type="match status" value="1"/>
</dbReference>
<sequence length="668" mass="76226">MPDKTPENKETLTKNEDGYGLNVLPPVMVGTAPKKTGKNLHREDRHFLYCGIKAMELVVQEILETERTYVQDLRSIVKDYLDCITDQSKLSLGTEERSALFGNIKDIYHFNSELLQDLENCENDPVAIAECFVSKSEDFHIYTQYCTNYPRSVAVLTECMRNKSLAKFFRERQEALQHSLPLGSYLLKPVQRILKYHLLLHEIENHLDKETEGYDVVLDAIDTMQRVAWHINDMKRKHEHAIRLQEIQSLLTNWKGPDLASYGELVLEGTFRIQRAKNERTLFLFDKLLLITKKREETFTYKAHILCGNLMLVEVIPKEPLSFSVFHYKNPKMQHTVQAKSQQDKRLWILHLKRLILENHPAKIPAKAKQAILEMDAIHHPGFHYSPEEMKASSSSKEGITPQRMRRKSEPSSRAHKITKSSEMDPDLQKRLSTEGALLSQAELFLSPRKNHSLNCQRLDSNEVAYSSGQEDNILTDVTDQTDADDEEETEHNSQKCTDETHSQMNTKLSFSCSGDKQEQLLSRQQKSKHKDLAAILEEKKQGGPAIGARIAEYSQLYDQITKTSAQYPETQRVRLPHKGSRASNADLSLQPRQHLRLPRETFISRPQNGKEVQPTPSAELGSASPPRLEPTQRCPASTLLRLPSSRTARVLPHSPASYSSPPGSTGH</sequence>
<protein>
    <submittedName>
        <fullName evidence="6">Pleckstrin domain-containing family G member 1</fullName>
    </submittedName>
</protein>
<keyword evidence="1" id="KW-0597">Phosphoprotein</keyword>
<dbReference type="InterPro" id="IPR011993">
    <property type="entry name" value="PH-like_dom_sf"/>
</dbReference>
<comment type="caution">
    <text evidence="6">The sequence shown here is derived from an EMBL/GenBank/DDBJ whole genome shotgun (WGS) entry which is preliminary data.</text>
</comment>
<dbReference type="AlphaFoldDB" id="A0AAW1CAZ2"/>
<feature type="compositionally biased region" description="Basic and acidic residues" evidence="3">
    <location>
        <begin position="491"/>
        <end position="502"/>
    </location>
</feature>
<dbReference type="PROSITE" id="PS50010">
    <property type="entry name" value="DH_2"/>
    <property type="match status" value="1"/>
</dbReference>
<keyword evidence="2" id="KW-0344">Guanine-nucleotide releasing factor</keyword>
<dbReference type="PANTHER" id="PTHR45924">
    <property type="entry name" value="FI17866P1"/>
    <property type="match status" value="1"/>
</dbReference>
<dbReference type="Gene3D" id="2.30.29.30">
    <property type="entry name" value="Pleckstrin-homology domain (PH domain)/Phosphotyrosine-binding domain (PTB)"/>
    <property type="match status" value="1"/>
</dbReference>
<evidence type="ECO:0000259" key="4">
    <source>
        <dbReference type="PROSITE" id="PS50003"/>
    </source>
</evidence>
<dbReference type="InterPro" id="IPR035899">
    <property type="entry name" value="DBL_dom_sf"/>
</dbReference>
<evidence type="ECO:0000256" key="3">
    <source>
        <dbReference type="SAM" id="MobiDB-lite"/>
    </source>
</evidence>
<feature type="compositionally biased region" description="Polar residues" evidence="3">
    <location>
        <begin position="582"/>
        <end position="592"/>
    </location>
</feature>
<dbReference type="EMBL" id="JAOTOJ010000001">
    <property type="protein sequence ID" value="KAK9411669.1"/>
    <property type="molecule type" value="Genomic_DNA"/>
</dbReference>